<evidence type="ECO:0000256" key="1">
    <source>
        <dbReference type="SAM" id="Phobius"/>
    </source>
</evidence>
<dbReference type="VEuPathDB" id="MicrosporidiaDB:NBO_33g0026"/>
<keyword evidence="1" id="KW-0812">Transmembrane</keyword>
<dbReference type="Proteomes" id="UP000016927">
    <property type="component" value="Unassembled WGS sequence"/>
</dbReference>
<accession>R0MJ28</accession>
<proteinExistence type="predicted"/>
<evidence type="ECO:0000313" key="3">
    <source>
        <dbReference type="Proteomes" id="UP000016927"/>
    </source>
</evidence>
<sequence>MLIELIYLISKIFCNNGFRIDSDTFSFVIDRAICQIGNNHKIKPSGIQLKENDAANKQASNIIWDKNFPRPYFYLIECKKSSLGKKVVLECLSNTEELLCVFTVVYVNGLMISDFRDSDNNIYYVQKQDEKAYDFILSCKKQNIESINNSLDYLNRVEMLRPVCLNALKVFCNFTDQIRLICNLVRSIGITKFNLSEAWQSEKRMIQLTCFIAKSLALLSIPSQSKTKHAKTISFFSKRFGQMLRMVQKVIASLVVDIHIQEELEKLENDTVEYIEANLTDCLTQLLDEKSFDKLAMFYLKISEHTEPLEIAVEDIVENHNYNTEYITDLNIKAVDMFVEKYYSILFDYCLIMINYDEFYLVDYFHELYNREDLSFETKLVQLFIDKYVCKNLLKHLINYSSDRTDFLVLFHTQYFQTELASRILKNLRFLYDTQLYNVTMNNLMIGDSMKEMQVHLKEISNLFKKWNAVLNQPYLIKMTFEELLNYENEVSSTSDNVECDDNLTYEPIIIKPKNNNLNAQLIFLACFLIVTIGCYIYFKFVKQS</sequence>
<dbReference type="HOGENOM" id="CLU_499756_0_0_1"/>
<protein>
    <submittedName>
        <fullName evidence="2">Uncharacterized protein</fullName>
    </submittedName>
</protein>
<keyword evidence="1" id="KW-1133">Transmembrane helix</keyword>
<keyword evidence="3" id="KW-1185">Reference proteome</keyword>
<feature type="transmembrane region" description="Helical" evidence="1">
    <location>
        <begin position="518"/>
        <end position="539"/>
    </location>
</feature>
<organism evidence="2 3">
    <name type="scientific">Nosema bombycis (strain CQ1 / CVCC 102059)</name>
    <name type="common">Microsporidian parasite</name>
    <name type="synonym">Pebrine of silkworm</name>
    <dbReference type="NCBI Taxonomy" id="578461"/>
    <lineage>
        <taxon>Eukaryota</taxon>
        <taxon>Fungi</taxon>
        <taxon>Fungi incertae sedis</taxon>
        <taxon>Microsporidia</taxon>
        <taxon>Nosematidae</taxon>
        <taxon>Nosema</taxon>
    </lineage>
</organism>
<keyword evidence="1" id="KW-0472">Membrane</keyword>
<reference evidence="2 3" key="1">
    <citation type="journal article" date="2013" name="BMC Genomics">
        <title>Comparative genomics of parasitic silkworm microsporidia reveal an association between genome expansion and host adaptation.</title>
        <authorList>
            <person name="Pan G."/>
            <person name="Xu J."/>
            <person name="Li T."/>
            <person name="Xia Q."/>
            <person name="Liu S.L."/>
            <person name="Zhang G."/>
            <person name="Li S."/>
            <person name="Li C."/>
            <person name="Liu H."/>
            <person name="Yang L."/>
            <person name="Liu T."/>
            <person name="Zhang X."/>
            <person name="Wu Z."/>
            <person name="Fan W."/>
            <person name="Dang X."/>
            <person name="Xiang H."/>
            <person name="Tao M."/>
            <person name="Li Y."/>
            <person name="Hu J."/>
            <person name="Li Z."/>
            <person name="Lin L."/>
            <person name="Luo J."/>
            <person name="Geng L."/>
            <person name="Wang L."/>
            <person name="Long M."/>
            <person name="Wan Y."/>
            <person name="He N."/>
            <person name="Zhang Z."/>
            <person name="Lu C."/>
            <person name="Keeling P.J."/>
            <person name="Wang J."/>
            <person name="Xiang Z."/>
            <person name="Zhou Z."/>
        </authorList>
    </citation>
    <scope>NUCLEOTIDE SEQUENCE [LARGE SCALE GENOMIC DNA]</scope>
    <source>
        <strain evidence="3">CQ1 / CVCC 102059</strain>
    </source>
</reference>
<dbReference type="EMBL" id="KB908941">
    <property type="protein sequence ID" value="EOB14220.1"/>
    <property type="molecule type" value="Genomic_DNA"/>
</dbReference>
<dbReference type="AlphaFoldDB" id="R0MJ28"/>
<gene>
    <name evidence="2" type="ORF">NBO_33g0026</name>
</gene>
<evidence type="ECO:0000313" key="2">
    <source>
        <dbReference type="EMBL" id="EOB14220.1"/>
    </source>
</evidence>
<name>R0MJ28_NOSB1</name>